<accession>A0A226F626</accession>
<dbReference type="SUPFAM" id="SSF103473">
    <property type="entry name" value="MFS general substrate transporter"/>
    <property type="match status" value="1"/>
</dbReference>
<feature type="transmembrane region" description="Helical" evidence="5">
    <location>
        <begin position="405"/>
        <end position="428"/>
    </location>
</feature>
<feature type="transmembrane region" description="Helical" evidence="5">
    <location>
        <begin position="339"/>
        <end position="360"/>
    </location>
</feature>
<proteinExistence type="predicted"/>
<dbReference type="GO" id="GO:0022857">
    <property type="term" value="F:transmembrane transporter activity"/>
    <property type="evidence" value="ECO:0007669"/>
    <property type="project" value="InterPro"/>
</dbReference>
<evidence type="ECO:0000256" key="2">
    <source>
        <dbReference type="ARBA" id="ARBA00022692"/>
    </source>
</evidence>
<feature type="transmembrane region" description="Helical" evidence="5">
    <location>
        <begin position="310"/>
        <end position="332"/>
    </location>
</feature>
<keyword evidence="3 5" id="KW-1133">Transmembrane helix</keyword>
<feature type="transmembrane region" description="Helical" evidence="5">
    <location>
        <begin position="434"/>
        <end position="453"/>
    </location>
</feature>
<dbReference type="Proteomes" id="UP000198287">
    <property type="component" value="Unassembled WGS sequence"/>
</dbReference>
<evidence type="ECO:0000259" key="6">
    <source>
        <dbReference type="PROSITE" id="PS50850"/>
    </source>
</evidence>
<dbReference type="PANTHER" id="PTHR24064">
    <property type="entry name" value="SOLUTE CARRIER FAMILY 22 MEMBER"/>
    <property type="match status" value="1"/>
</dbReference>
<evidence type="ECO:0000256" key="4">
    <source>
        <dbReference type="ARBA" id="ARBA00023136"/>
    </source>
</evidence>
<dbReference type="EMBL" id="LNIX01000001">
    <property type="protein sequence ID" value="OXA64898.1"/>
    <property type="molecule type" value="Genomic_DNA"/>
</dbReference>
<gene>
    <name evidence="7" type="ORF">Fcan01_00535</name>
</gene>
<feature type="domain" description="Major facilitator superfamily (MFS) profile" evidence="6">
    <location>
        <begin position="26"/>
        <end position="458"/>
    </location>
</feature>
<dbReference type="Pfam" id="PF00083">
    <property type="entry name" value="Sugar_tr"/>
    <property type="match status" value="1"/>
</dbReference>
<reference evidence="7 8" key="1">
    <citation type="submission" date="2015-12" db="EMBL/GenBank/DDBJ databases">
        <title>The genome of Folsomia candida.</title>
        <authorList>
            <person name="Faddeeva A."/>
            <person name="Derks M.F."/>
            <person name="Anvar Y."/>
            <person name="Smit S."/>
            <person name="Van Straalen N."/>
            <person name="Roelofs D."/>
        </authorList>
    </citation>
    <scope>NUCLEOTIDE SEQUENCE [LARGE SCALE GENOMIC DNA]</scope>
    <source>
        <strain evidence="7 8">VU population</strain>
        <tissue evidence="7">Whole body</tissue>
    </source>
</reference>
<dbReference type="OMA" id="KINRHED"/>
<feature type="transmembrane region" description="Helical" evidence="5">
    <location>
        <begin position="165"/>
        <end position="186"/>
    </location>
</feature>
<dbReference type="AlphaFoldDB" id="A0A226F626"/>
<dbReference type="InterPro" id="IPR020846">
    <property type="entry name" value="MFS_dom"/>
</dbReference>
<organism evidence="7 8">
    <name type="scientific">Folsomia candida</name>
    <name type="common">Springtail</name>
    <dbReference type="NCBI Taxonomy" id="158441"/>
    <lineage>
        <taxon>Eukaryota</taxon>
        <taxon>Metazoa</taxon>
        <taxon>Ecdysozoa</taxon>
        <taxon>Arthropoda</taxon>
        <taxon>Hexapoda</taxon>
        <taxon>Collembola</taxon>
        <taxon>Entomobryomorpha</taxon>
        <taxon>Isotomoidea</taxon>
        <taxon>Isotomidae</taxon>
        <taxon>Proisotominae</taxon>
        <taxon>Folsomia</taxon>
    </lineage>
</organism>
<evidence type="ECO:0000313" key="7">
    <source>
        <dbReference type="EMBL" id="OXA64898.1"/>
    </source>
</evidence>
<feature type="transmembrane region" description="Helical" evidence="5">
    <location>
        <begin position="192"/>
        <end position="211"/>
    </location>
</feature>
<feature type="transmembrane region" description="Helical" evidence="5">
    <location>
        <begin position="107"/>
        <end position="125"/>
    </location>
</feature>
<keyword evidence="4 5" id="KW-0472">Membrane</keyword>
<dbReference type="InterPro" id="IPR036259">
    <property type="entry name" value="MFS_trans_sf"/>
</dbReference>
<evidence type="ECO:0000313" key="8">
    <source>
        <dbReference type="Proteomes" id="UP000198287"/>
    </source>
</evidence>
<evidence type="ECO:0000256" key="3">
    <source>
        <dbReference type="ARBA" id="ARBA00022989"/>
    </source>
</evidence>
<dbReference type="PROSITE" id="PS50850">
    <property type="entry name" value="MFS"/>
    <property type="match status" value="1"/>
</dbReference>
<name>A0A226F626_FOLCA</name>
<evidence type="ECO:0000256" key="1">
    <source>
        <dbReference type="ARBA" id="ARBA00004141"/>
    </source>
</evidence>
<feature type="transmembrane region" description="Helical" evidence="5">
    <location>
        <begin position="281"/>
        <end position="298"/>
    </location>
</feature>
<sequence>MRSKVTDSKNVEDIFDGIGGFGRFQVCILVALLMFEVPAAFTIFSPIISGATPKEWTCDEIRIPFEDICLCNGTLTSSKSSIVVEGFQNHTLDNGVIQATTRYGRRWTLLGTIIFLLTGTLISGLSPNLYLYIVARFICGMGYSGYASLSMTYAMEFLTPKWRSVCVSFGPFGEGIMLLGVIGYYFQDSWRTIYLVTAIPYFAIFAIFPFLPESPRWLLKNGQIPEAVTVFRQIAKINRHEDWKLSEENFISESKNNSASPPAGSMSYVEFFKNAAMRRTTLCLVAVWCTWVIMYFGISFNFKNIGGDAYLNIVFLGLCDTLAYPIAYLIGLRLNRRNLVALFMSGSALFLISLAILTIFKDDFVIDISNITQSLLLLAKFCSAGSRSSIRLFTGESFPTPVRNMGYGIVGVAASCVGLLAPQLAYLGSTSPSLPLFIFAGCSLIGAGVSFLLRETKGQPLNEDVQENKAKANK</sequence>
<evidence type="ECO:0000256" key="5">
    <source>
        <dbReference type="SAM" id="Phobius"/>
    </source>
</evidence>
<dbReference type="InterPro" id="IPR005828">
    <property type="entry name" value="MFS_sugar_transport-like"/>
</dbReference>
<keyword evidence="8" id="KW-1185">Reference proteome</keyword>
<comment type="subcellular location">
    <subcellularLocation>
        <location evidence="1">Membrane</location>
        <topology evidence="1">Multi-pass membrane protein</topology>
    </subcellularLocation>
</comment>
<keyword evidence="2 5" id="KW-0812">Transmembrane</keyword>
<protein>
    <recommendedName>
        <fullName evidence="6">Major facilitator superfamily (MFS) profile domain-containing protein</fullName>
    </recommendedName>
</protein>
<dbReference type="OrthoDB" id="2261376at2759"/>
<feature type="transmembrane region" description="Helical" evidence="5">
    <location>
        <begin position="131"/>
        <end position="153"/>
    </location>
</feature>
<dbReference type="GO" id="GO:0016020">
    <property type="term" value="C:membrane"/>
    <property type="evidence" value="ECO:0007669"/>
    <property type="project" value="UniProtKB-SubCell"/>
</dbReference>
<comment type="caution">
    <text evidence="7">The sequence shown here is derived from an EMBL/GenBank/DDBJ whole genome shotgun (WGS) entry which is preliminary data.</text>
</comment>
<dbReference type="Gene3D" id="1.20.1250.20">
    <property type="entry name" value="MFS general substrate transporter like domains"/>
    <property type="match status" value="1"/>
</dbReference>